<reference evidence="1" key="1">
    <citation type="journal article" date="2015" name="Nature">
        <title>Complex archaea that bridge the gap between prokaryotes and eukaryotes.</title>
        <authorList>
            <person name="Spang A."/>
            <person name="Saw J.H."/>
            <person name="Jorgensen S.L."/>
            <person name="Zaremba-Niedzwiedzka K."/>
            <person name="Martijn J."/>
            <person name="Lind A.E."/>
            <person name="van Eijk R."/>
            <person name="Schleper C."/>
            <person name="Guy L."/>
            <person name="Ettema T.J."/>
        </authorList>
    </citation>
    <scope>NUCLEOTIDE SEQUENCE</scope>
</reference>
<accession>A0A0F9MQ95</accession>
<dbReference type="AlphaFoldDB" id="A0A0F9MQ95"/>
<gene>
    <name evidence="1" type="ORF">LCGC14_1046350</name>
</gene>
<name>A0A0F9MQ95_9ZZZZ</name>
<dbReference type="EMBL" id="LAZR01004344">
    <property type="protein sequence ID" value="KKN09470.1"/>
    <property type="molecule type" value="Genomic_DNA"/>
</dbReference>
<proteinExistence type="predicted"/>
<organism evidence="1">
    <name type="scientific">marine sediment metagenome</name>
    <dbReference type="NCBI Taxonomy" id="412755"/>
    <lineage>
        <taxon>unclassified sequences</taxon>
        <taxon>metagenomes</taxon>
        <taxon>ecological metagenomes</taxon>
    </lineage>
</organism>
<comment type="caution">
    <text evidence="1">The sequence shown here is derived from an EMBL/GenBank/DDBJ whole genome shotgun (WGS) entry which is preliminary data.</text>
</comment>
<evidence type="ECO:0000313" key="1">
    <source>
        <dbReference type="EMBL" id="KKN09470.1"/>
    </source>
</evidence>
<protein>
    <submittedName>
        <fullName evidence="1">Uncharacterized protein</fullName>
    </submittedName>
</protein>
<sequence>MSYDYEVEKVNIFTDGGQRRFLKVRDKVNGLLDFSGAFMITHSGDTWEKMSYVDRMVELNEIREITGSKVVGQHRVFVRTNKYL</sequence>